<proteinExistence type="predicted"/>
<feature type="domain" description="HTH luxR-type" evidence="1">
    <location>
        <begin position="144"/>
        <end position="201"/>
    </location>
</feature>
<dbReference type="InterPro" id="IPR000792">
    <property type="entry name" value="Tscrpt_reg_LuxR_C"/>
</dbReference>
<dbReference type="KEGG" id="sphc:CVN68_03420"/>
<dbReference type="Gene3D" id="1.10.10.10">
    <property type="entry name" value="Winged helix-like DNA-binding domain superfamily/Winged helix DNA-binding domain"/>
    <property type="match status" value="1"/>
</dbReference>
<sequence length="204" mass="21907">MQEPRAMYSRTIAANEEAPVFLRRPAPNPRPTAQTPEVIVIEASGKLVEATVGGHKLLAEGSVLRCSFGRVAGATQIVAGRLDAAIASTIAHSRASATFEKPHQRLDAEFFAIQPGGDGAPRIIILLKPVRIGQVPRLRAVRSAFGLTQAEFRLLEALYAGCSIPEAAHLLGVARSTARTHLQRVFDKTGVRRQADLMRVVACG</sequence>
<keyword evidence="3" id="KW-1185">Reference proteome</keyword>
<dbReference type="SUPFAM" id="SSF46894">
    <property type="entry name" value="C-terminal effector domain of the bipartite response regulators"/>
    <property type="match status" value="1"/>
</dbReference>
<evidence type="ECO:0000313" key="2">
    <source>
        <dbReference type="EMBL" id="ATY31145.1"/>
    </source>
</evidence>
<name>A0A2K8MB88_9SPHN</name>
<protein>
    <recommendedName>
        <fullName evidence="1">HTH luxR-type domain-containing protein</fullName>
    </recommendedName>
</protein>
<evidence type="ECO:0000259" key="1">
    <source>
        <dbReference type="SMART" id="SM00421"/>
    </source>
</evidence>
<accession>A0A2K8MB88</accession>
<dbReference type="SMART" id="SM00421">
    <property type="entry name" value="HTH_LUXR"/>
    <property type="match status" value="1"/>
</dbReference>
<organism evidence="2 3">
    <name type="scientific">Sphingomonas psychrotolerans</name>
    <dbReference type="NCBI Taxonomy" id="1327635"/>
    <lineage>
        <taxon>Bacteria</taxon>
        <taxon>Pseudomonadati</taxon>
        <taxon>Pseudomonadota</taxon>
        <taxon>Alphaproteobacteria</taxon>
        <taxon>Sphingomonadales</taxon>
        <taxon>Sphingomonadaceae</taxon>
        <taxon>Sphingomonas</taxon>
    </lineage>
</organism>
<dbReference type="InterPro" id="IPR016032">
    <property type="entry name" value="Sig_transdc_resp-reg_C-effctor"/>
</dbReference>
<gene>
    <name evidence="2" type="ORF">CVN68_03420</name>
</gene>
<reference evidence="2 3" key="1">
    <citation type="submission" date="2017-11" db="EMBL/GenBank/DDBJ databases">
        <title>Complete genome sequence of Sphingomonas sp. Strain Cra20, a psychrotolerant potential plant growth promoting rhizobacteria.</title>
        <authorList>
            <person name="Luo Y."/>
        </authorList>
    </citation>
    <scope>NUCLEOTIDE SEQUENCE [LARGE SCALE GENOMIC DNA]</scope>
    <source>
        <strain evidence="2 3">Cra20</strain>
    </source>
</reference>
<dbReference type="AlphaFoldDB" id="A0A2K8MB88"/>
<dbReference type="Proteomes" id="UP000229081">
    <property type="component" value="Chromosome"/>
</dbReference>
<dbReference type="GO" id="GO:0003677">
    <property type="term" value="F:DNA binding"/>
    <property type="evidence" value="ECO:0007669"/>
    <property type="project" value="InterPro"/>
</dbReference>
<dbReference type="EMBL" id="CP024923">
    <property type="protein sequence ID" value="ATY31145.1"/>
    <property type="molecule type" value="Genomic_DNA"/>
</dbReference>
<dbReference type="InterPro" id="IPR036388">
    <property type="entry name" value="WH-like_DNA-bd_sf"/>
</dbReference>
<evidence type="ECO:0000313" key="3">
    <source>
        <dbReference type="Proteomes" id="UP000229081"/>
    </source>
</evidence>
<dbReference type="GO" id="GO:0006355">
    <property type="term" value="P:regulation of DNA-templated transcription"/>
    <property type="evidence" value="ECO:0007669"/>
    <property type="project" value="InterPro"/>
</dbReference>